<evidence type="ECO:0000313" key="9">
    <source>
        <dbReference type="Proteomes" id="UP000307173"/>
    </source>
</evidence>
<dbReference type="CDD" id="cd08204">
    <property type="entry name" value="ArfGap"/>
    <property type="match status" value="1"/>
</dbReference>
<dbReference type="PANTHER" id="PTHR23180:SF160">
    <property type="entry name" value="ADP-RIBOSYLATION FACTOR GTPASE-ACTIVATING PROTEIN EFFECTOR PROTEIN 1"/>
    <property type="match status" value="1"/>
</dbReference>
<dbReference type="Pfam" id="PF00169">
    <property type="entry name" value="PH"/>
    <property type="match status" value="1"/>
</dbReference>
<evidence type="ECO:0000256" key="1">
    <source>
        <dbReference type="ARBA" id="ARBA00022723"/>
    </source>
</evidence>
<proteinExistence type="predicted"/>
<dbReference type="Proteomes" id="UP000307173">
    <property type="component" value="Unassembled WGS sequence"/>
</dbReference>
<dbReference type="GO" id="GO:0008270">
    <property type="term" value="F:zinc ion binding"/>
    <property type="evidence" value="ECO:0007669"/>
    <property type="project" value="UniProtKB-KW"/>
</dbReference>
<keyword evidence="5" id="KW-0343">GTPase activation</keyword>
<dbReference type="AlphaFoldDB" id="A0A4V4NFP4"/>
<dbReference type="InterPro" id="IPR037278">
    <property type="entry name" value="ARFGAP/RecO"/>
</dbReference>
<dbReference type="Pfam" id="PF01412">
    <property type="entry name" value="ArfGap"/>
    <property type="match status" value="1"/>
</dbReference>
<dbReference type="PANTHER" id="PTHR23180">
    <property type="entry name" value="CENTAURIN/ARF"/>
    <property type="match status" value="1"/>
</dbReference>
<dbReference type="SMART" id="SM00233">
    <property type="entry name" value="PH"/>
    <property type="match status" value="1"/>
</dbReference>
<dbReference type="STRING" id="52247.A0A4V4NFP4"/>
<evidence type="ECO:0000256" key="3">
    <source>
        <dbReference type="ARBA" id="ARBA00022833"/>
    </source>
</evidence>
<evidence type="ECO:0000256" key="4">
    <source>
        <dbReference type="PROSITE-ProRule" id="PRU00288"/>
    </source>
</evidence>
<gene>
    <name evidence="8" type="ORF">CANINC_002526</name>
</gene>
<reference evidence="8 9" key="1">
    <citation type="journal article" date="2019" name="Front. Genet.">
        <title>Whole-Genome Sequencing of the Opportunistic Yeast Pathogen Candida inconspicua Uncovers Its Hybrid Origin.</title>
        <authorList>
            <person name="Mixao V."/>
            <person name="Hansen A.P."/>
            <person name="Saus E."/>
            <person name="Boekhout T."/>
            <person name="Lass-Florl C."/>
            <person name="Gabaldon T."/>
        </authorList>
    </citation>
    <scope>NUCLEOTIDE SEQUENCE [LARGE SCALE GENOMIC DNA]</scope>
    <source>
        <strain evidence="8 9">CBS 180</strain>
    </source>
</reference>
<dbReference type="SMART" id="SM00105">
    <property type="entry name" value="ArfGap"/>
    <property type="match status" value="1"/>
</dbReference>
<evidence type="ECO:0000256" key="5">
    <source>
        <dbReference type="RuleBase" id="RU369028"/>
    </source>
</evidence>
<dbReference type="PROSITE" id="PS50115">
    <property type="entry name" value="ARFGAP"/>
    <property type="match status" value="1"/>
</dbReference>
<dbReference type="SUPFAM" id="SSF103657">
    <property type="entry name" value="BAR/IMD domain-like"/>
    <property type="match status" value="1"/>
</dbReference>
<dbReference type="InterPro" id="IPR001849">
    <property type="entry name" value="PH_domain"/>
</dbReference>
<keyword evidence="3 5" id="KW-0862">Zinc</keyword>
<keyword evidence="1 5" id="KW-0479">Metal-binding</keyword>
<dbReference type="InterPro" id="IPR001164">
    <property type="entry name" value="ArfGAP_dom"/>
</dbReference>
<keyword evidence="9" id="KW-1185">Reference proteome</keyword>
<organism evidence="8 9">
    <name type="scientific">Pichia inconspicua</name>
    <dbReference type="NCBI Taxonomy" id="52247"/>
    <lineage>
        <taxon>Eukaryota</taxon>
        <taxon>Fungi</taxon>
        <taxon>Dikarya</taxon>
        <taxon>Ascomycota</taxon>
        <taxon>Saccharomycotina</taxon>
        <taxon>Pichiomycetes</taxon>
        <taxon>Pichiales</taxon>
        <taxon>Pichiaceae</taxon>
        <taxon>Pichia</taxon>
    </lineage>
</organism>
<dbReference type="InterPro" id="IPR027267">
    <property type="entry name" value="AH/BAR_dom_sf"/>
</dbReference>
<dbReference type="EMBL" id="SELW01000405">
    <property type="protein sequence ID" value="TID28348.1"/>
    <property type="molecule type" value="Genomic_DNA"/>
</dbReference>
<feature type="domain" description="Arf-GAP" evidence="7">
    <location>
        <begin position="546"/>
        <end position="668"/>
    </location>
</feature>
<keyword evidence="5" id="KW-0040">ANK repeat</keyword>
<feature type="domain" description="PH" evidence="6">
    <location>
        <begin position="393"/>
        <end position="500"/>
    </location>
</feature>
<evidence type="ECO:0000313" key="8">
    <source>
        <dbReference type="EMBL" id="TID28348.1"/>
    </source>
</evidence>
<accession>A0A4V4NFP4</accession>
<dbReference type="InterPro" id="IPR038508">
    <property type="entry name" value="ArfGAP_dom_sf"/>
</dbReference>
<dbReference type="Gene3D" id="1.20.1270.60">
    <property type="entry name" value="Arfaptin homology (AH) domain/BAR domain"/>
    <property type="match status" value="1"/>
</dbReference>
<dbReference type="SUPFAM" id="SSF57863">
    <property type="entry name" value="ArfGap/RecO-like zinc finger"/>
    <property type="match status" value="1"/>
</dbReference>
<comment type="function">
    <text evidence="5">GTPase-activating protein for the ADP ribosylation factor family.</text>
</comment>
<evidence type="ECO:0000259" key="6">
    <source>
        <dbReference type="PROSITE" id="PS50003"/>
    </source>
</evidence>
<keyword evidence="5" id="KW-0963">Cytoplasm</keyword>
<dbReference type="InterPro" id="IPR011993">
    <property type="entry name" value="PH-like_dom_sf"/>
</dbReference>
<comment type="subcellular location">
    <subcellularLocation>
        <location evidence="5">Cytoplasm</location>
    </subcellularLocation>
</comment>
<dbReference type="InterPro" id="IPR045258">
    <property type="entry name" value="ACAP1/2/3-like"/>
</dbReference>
<dbReference type="SUPFAM" id="SSF50729">
    <property type="entry name" value="PH domain-like"/>
    <property type="match status" value="1"/>
</dbReference>
<dbReference type="Gene3D" id="1.10.220.150">
    <property type="entry name" value="Arf GTPase activating protein"/>
    <property type="match status" value="1"/>
</dbReference>
<dbReference type="OrthoDB" id="10266696at2759"/>
<name>A0A4V4NFP4_9ASCO</name>
<dbReference type="GO" id="GO:0005802">
    <property type="term" value="C:trans-Golgi network"/>
    <property type="evidence" value="ECO:0007669"/>
    <property type="project" value="TreeGrafter"/>
</dbReference>
<keyword evidence="2 4" id="KW-0863">Zinc-finger</keyword>
<dbReference type="GO" id="GO:0006891">
    <property type="term" value="P:intra-Golgi vesicle-mediated transport"/>
    <property type="evidence" value="ECO:0007669"/>
    <property type="project" value="TreeGrafter"/>
</dbReference>
<keyword evidence="5" id="KW-0677">Repeat</keyword>
<dbReference type="GO" id="GO:0005096">
    <property type="term" value="F:GTPase activator activity"/>
    <property type="evidence" value="ECO:0007669"/>
    <property type="project" value="UniProtKB-KW"/>
</dbReference>
<dbReference type="PROSITE" id="PS50003">
    <property type="entry name" value="PH_DOMAIN"/>
    <property type="match status" value="1"/>
</dbReference>
<protein>
    <recommendedName>
        <fullName evidence="5">ADP-ribosylation factor GTPase-activating protein</fullName>
    </recommendedName>
</protein>
<evidence type="ECO:0000256" key="2">
    <source>
        <dbReference type="ARBA" id="ARBA00022771"/>
    </source>
</evidence>
<sequence length="829" mass="94138">MTVFTGIFSNSEKYNIPNIISVITFLHSKQRTEISLNFETNTIDTTIDLKVVKTNDAFDTLVRVPFEFNRISIQPSAVSYKTLKYVLYSDCSSQIYQVSSKEVVQIPLDKDDTGMMKLTVSENTKQLFVFKFIRDKESLQDRRASQSNPFPIPMADGPLFREAINTYEQLIPLILKRIHSSLEKKVSSDSAFRGPDLSKLQMLDALKDFKKGIMPSFRGDSLYSNFNPRSNPSNSLVFKFLTALQTKTALPDVELKTFNMLQSFGPKKKAFEDDSKRYYDWLSKLMSSGKSKDEKLLHKMKGFEISKMQYFNYLFDVITPLLLELVELGDRSSEEYWRNKSERLLAVEQIKNCTSLDSFTDKMKVYSKLEPQETSLLLIDPKSPYKIESFKNTITKSGLLFVYGGQGKSGWHKQWLVLYNGKLYEYMDWRKGATLRNAPLDVSLCNIKLLGLNEQRNTVDIGARKNCFRVINSQGIEHIFQSFTPSEAEEWVKALIKASKIVSYSKNRDPGYSTKHTMQTGDNHDRFSGSLSSALTRSRRVSSVSLSLLNVVRNNSSSNAVCADCGSIDNVEWISLNFLVTFCIQCCSAHRNLGSYVSKVRSLTLDSFAAESRSLLYHIDNQRSNSVYEAVAIVADKPKPDSDSKTRLSYIRDKYALKKYVSEDVKLAADKFLMEGLRNNDIGKVLTAIAGNVDLNHNLNISKVNEDDWTMKHAQITPLEYALLNPSLIDGSEVFETAELLVLNGCDAGTQVREGSLVDTKARKWWQDKINKIHYGETSKNCSNIIVKDSRKSISGGRPNASFIQTSKVKSRSPKDSFNFFKKKLKHHT</sequence>
<dbReference type="Gene3D" id="2.30.29.30">
    <property type="entry name" value="Pleckstrin-homology domain (PH domain)/Phosphotyrosine-binding domain (PTB)"/>
    <property type="match status" value="1"/>
</dbReference>
<dbReference type="GO" id="GO:0005768">
    <property type="term" value="C:endosome"/>
    <property type="evidence" value="ECO:0007669"/>
    <property type="project" value="TreeGrafter"/>
</dbReference>
<comment type="caution">
    <text evidence="8">The sequence shown here is derived from an EMBL/GenBank/DDBJ whole genome shotgun (WGS) entry which is preliminary data.</text>
</comment>
<dbReference type="CDD" id="cd00821">
    <property type="entry name" value="PH"/>
    <property type="match status" value="1"/>
</dbReference>
<evidence type="ECO:0000259" key="7">
    <source>
        <dbReference type="PROSITE" id="PS50115"/>
    </source>
</evidence>